<dbReference type="Proteomes" id="UP000216871">
    <property type="component" value="Unassembled WGS sequence"/>
</dbReference>
<dbReference type="Gene3D" id="2.60.40.10">
    <property type="entry name" value="Immunoglobulins"/>
    <property type="match status" value="3"/>
</dbReference>
<evidence type="ECO:0000313" key="9">
    <source>
        <dbReference type="Proteomes" id="UP000216871"/>
    </source>
</evidence>
<keyword evidence="5" id="KW-0812">Transmembrane</keyword>
<feature type="region of interest" description="Disordered" evidence="4">
    <location>
        <begin position="715"/>
        <end position="747"/>
    </location>
</feature>
<feature type="domain" description="SpaA-like prealbumin fold" evidence="7">
    <location>
        <begin position="730"/>
        <end position="836"/>
    </location>
</feature>
<dbReference type="AlphaFoldDB" id="A0A261FKH0"/>
<feature type="chain" id="PRO_5012966706" evidence="6">
    <location>
        <begin position="30"/>
        <end position="1013"/>
    </location>
</feature>
<dbReference type="GO" id="GO:0005975">
    <property type="term" value="P:carbohydrate metabolic process"/>
    <property type="evidence" value="ECO:0007669"/>
    <property type="project" value="UniProtKB-ARBA"/>
</dbReference>
<dbReference type="PANTHER" id="PTHR36108:SF13">
    <property type="entry name" value="COLOSSIN-B-RELATED"/>
    <property type="match status" value="1"/>
</dbReference>
<protein>
    <submittedName>
        <fullName evidence="8">Cna protein B-type domain-containing protein</fullName>
    </submittedName>
</protein>
<organism evidence="8 9">
    <name type="scientific">Bifidobacterium myosotis</name>
    <dbReference type="NCBI Taxonomy" id="1630166"/>
    <lineage>
        <taxon>Bacteria</taxon>
        <taxon>Bacillati</taxon>
        <taxon>Actinomycetota</taxon>
        <taxon>Actinomycetes</taxon>
        <taxon>Bifidobacteriales</taxon>
        <taxon>Bifidobacteriaceae</taxon>
        <taxon>Bifidobacterium</taxon>
    </lineage>
</organism>
<dbReference type="InterPro" id="IPR041033">
    <property type="entry name" value="SpaA_PFL_dom_1"/>
</dbReference>
<dbReference type="PANTHER" id="PTHR36108">
    <property type="entry name" value="COLOSSIN-B-RELATED"/>
    <property type="match status" value="1"/>
</dbReference>
<dbReference type="InterPro" id="IPR013783">
    <property type="entry name" value="Ig-like_fold"/>
</dbReference>
<evidence type="ECO:0000256" key="1">
    <source>
        <dbReference type="ARBA" id="ARBA00007257"/>
    </source>
</evidence>
<keyword evidence="2" id="KW-0964">Secreted</keyword>
<keyword evidence="9" id="KW-1185">Reference proteome</keyword>
<name>A0A261FKH0_9BIFI</name>
<feature type="signal peptide" evidence="6">
    <location>
        <begin position="1"/>
        <end position="29"/>
    </location>
</feature>
<evidence type="ECO:0000256" key="4">
    <source>
        <dbReference type="SAM" id="MobiDB-lite"/>
    </source>
</evidence>
<evidence type="ECO:0000256" key="6">
    <source>
        <dbReference type="SAM" id="SignalP"/>
    </source>
</evidence>
<reference evidence="8 9" key="1">
    <citation type="journal article" date="2017" name="BMC Genomics">
        <title>Comparative genomic and phylogenomic analyses of the Bifidobacteriaceae family.</title>
        <authorList>
            <person name="Lugli G.A."/>
            <person name="Milani C."/>
            <person name="Turroni F."/>
            <person name="Duranti S."/>
            <person name="Mancabelli L."/>
            <person name="Mangifesta M."/>
            <person name="Ferrario C."/>
            <person name="Modesto M."/>
            <person name="Mattarelli P."/>
            <person name="Jiri K."/>
            <person name="van Sinderen D."/>
            <person name="Ventura M."/>
        </authorList>
    </citation>
    <scope>NUCLEOTIDE SEQUENCE [LARGE SCALE GENOMIC DNA]</scope>
    <source>
        <strain evidence="8 9">DSM 100196</strain>
    </source>
</reference>
<dbReference type="EMBL" id="MWWW01000014">
    <property type="protein sequence ID" value="OZG59473.1"/>
    <property type="molecule type" value="Genomic_DNA"/>
</dbReference>
<sequence>MTGMGSRIAAMTAAAAVLLAGGVVPVAYADEPASAPAADASVCQAGDWDALKACIDEKTGAVTVNLTAMIVVPGDATIGYEAPVIATGADITLAAVVNGAGLTGLASGGTQVKRGGSVFYVAPGGSLTIASGTYSNIHTTDGGALVNNTGVLNITGGTFDSNSTEGNGGVILQNSGSTMISGGTFRNNVASPKGCSEATAATVCLNSKGGGGVIHSIGTLVVSGGEFDHNGATHSHFNSGGGAIWAQGSLTIRNGRDGSIPKFTNNWATVADPTGRNFAEDGILRGGAGGAVFLNGTEKSPSSATITGGEYTGNVSGYLGGAIYTEEFTTTYVGKAVAEQNNAGHFGGGLWFCPSGNSAASKGGNIALFDNTVNPDYDANSENKGTIPDDSGADRTYAGSDLAIMNPDFKNTNYHKNYVNQFQLLDTWFTDRANPAVEWTWDGTPLKESSGYYDSWLPYLSSRQNIRAVLASSKTHSDVEVRKPATLTIAQNGSGPDTITTGLALKANVKGDTDAAKNETIRQEARDRAQLTFKGNSARLSGGAFGSNGVVVFDSPYSMEWNKIGTDTTKPVATASTWLLTATSLTKREDGKFDETTGLTPYFDMDMRPSDCQADDTKADCWGHDNPETTDPENDPNKWYVRIKDNDSHDNNLAMGSMSLDNLAPGTYTLEETEAPSGYNLSGTIYTFTIIATTPGKLPTIPELHVFKDDGTAGDVVDGSNVPNSPKSGELDWEKTDSENAGTPLGDSEWKILDADDKPVKGYGNIQDCTVQGCDGKKDMNPTSGKFSVKLDSTFTNGTYKLVETKAPEGYLQPTGNAAEHTFTVTSGTDGLEVKWGDGQSANIPNTATEVRWTKVGSDATNTPLAGSTWKLTRTKDDGSDETVYDKITDCAPDKDGKETACRGHDLDPDAGAFRLKALKAGSYTLTETAAPDGYMQSTASYTFTISTDKEETVIISGANDENKIVNAKILTALPLTGGRSALYWSVTGGVLAILAGGVAVVADRLRRRAGVR</sequence>
<feature type="domain" description="SpaA-like prealbumin fold" evidence="7">
    <location>
        <begin position="850"/>
        <end position="954"/>
    </location>
</feature>
<feature type="domain" description="SpaA-like prealbumin fold" evidence="7">
    <location>
        <begin position="655"/>
        <end position="691"/>
    </location>
</feature>
<proteinExistence type="inferred from homology"/>
<keyword evidence="5" id="KW-0472">Membrane</keyword>
<dbReference type="Pfam" id="PF17802">
    <property type="entry name" value="SpaA"/>
    <property type="match status" value="3"/>
</dbReference>
<evidence type="ECO:0000256" key="2">
    <source>
        <dbReference type="ARBA" id="ARBA00022525"/>
    </source>
</evidence>
<keyword evidence="5" id="KW-1133">Transmembrane helix</keyword>
<accession>A0A261FKH0</accession>
<evidence type="ECO:0000313" key="8">
    <source>
        <dbReference type="EMBL" id="OZG59473.1"/>
    </source>
</evidence>
<evidence type="ECO:0000259" key="7">
    <source>
        <dbReference type="Pfam" id="PF17802"/>
    </source>
</evidence>
<comment type="caution">
    <text evidence="8">The sequence shown here is derived from an EMBL/GenBank/DDBJ whole genome shotgun (WGS) entry which is preliminary data.</text>
</comment>
<comment type="similarity">
    <text evidence="1">Belongs to the serine-aspartate repeat-containing protein (SDr) family.</text>
</comment>
<feature type="compositionally biased region" description="Basic and acidic residues" evidence="4">
    <location>
        <begin position="729"/>
        <end position="738"/>
    </location>
</feature>
<feature type="transmembrane region" description="Helical" evidence="5">
    <location>
        <begin position="982"/>
        <end position="1003"/>
    </location>
</feature>
<keyword evidence="3 6" id="KW-0732">Signal</keyword>
<evidence type="ECO:0000256" key="3">
    <source>
        <dbReference type="ARBA" id="ARBA00022729"/>
    </source>
</evidence>
<gene>
    <name evidence="8" type="ORF">BMYO_1318</name>
</gene>
<evidence type="ECO:0000256" key="5">
    <source>
        <dbReference type="SAM" id="Phobius"/>
    </source>
</evidence>